<dbReference type="PROSITE" id="PS51397">
    <property type="entry name" value="WLM"/>
    <property type="match status" value="1"/>
</dbReference>
<dbReference type="eggNOG" id="KOG1558">
    <property type="taxonomic scope" value="Eukaryota"/>
</dbReference>
<dbReference type="GO" id="GO:0008237">
    <property type="term" value="F:metallopeptidase activity"/>
    <property type="evidence" value="ECO:0007669"/>
    <property type="project" value="TreeGrafter"/>
</dbReference>
<name>W2RVE1_CYPE1</name>
<dbReference type="PANTHER" id="PTHR46622">
    <property type="entry name" value="DNA-DEPENDENT METALLOPROTEASE WSS1"/>
    <property type="match status" value="1"/>
</dbReference>
<dbReference type="PANTHER" id="PTHR46622:SF1">
    <property type="entry name" value="DNA-DEPENDENT METALLOPROTEASE WSS1"/>
    <property type="match status" value="1"/>
</dbReference>
<dbReference type="InterPro" id="IPR053000">
    <property type="entry name" value="WSS1-like_metalloprotease"/>
</dbReference>
<organism evidence="3 4">
    <name type="scientific">Cyphellophora europaea (strain CBS 101466)</name>
    <name type="common">Phialophora europaea</name>
    <dbReference type="NCBI Taxonomy" id="1220924"/>
    <lineage>
        <taxon>Eukaryota</taxon>
        <taxon>Fungi</taxon>
        <taxon>Dikarya</taxon>
        <taxon>Ascomycota</taxon>
        <taxon>Pezizomycotina</taxon>
        <taxon>Eurotiomycetes</taxon>
        <taxon>Chaetothyriomycetidae</taxon>
        <taxon>Chaetothyriales</taxon>
        <taxon>Cyphellophoraceae</taxon>
        <taxon>Cyphellophora</taxon>
    </lineage>
</organism>
<keyword evidence="4" id="KW-1185">Reference proteome</keyword>
<proteinExistence type="predicted"/>
<feature type="region of interest" description="Disordered" evidence="1">
    <location>
        <begin position="152"/>
        <end position="175"/>
    </location>
</feature>
<dbReference type="RefSeq" id="XP_008717314.1">
    <property type="nucleotide sequence ID" value="XM_008719092.1"/>
</dbReference>
<evidence type="ECO:0000259" key="2">
    <source>
        <dbReference type="PROSITE" id="PS51397"/>
    </source>
</evidence>
<evidence type="ECO:0000313" key="4">
    <source>
        <dbReference type="Proteomes" id="UP000030752"/>
    </source>
</evidence>
<dbReference type="InterPro" id="IPR013536">
    <property type="entry name" value="WLM_dom"/>
</dbReference>
<dbReference type="GO" id="GO:0005634">
    <property type="term" value="C:nucleus"/>
    <property type="evidence" value="ECO:0007669"/>
    <property type="project" value="TreeGrafter"/>
</dbReference>
<protein>
    <recommendedName>
        <fullName evidence="2">WLM domain-containing protein</fullName>
    </recommendedName>
</protein>
<accession>W2RVE1</accession>
<dbReference type="EMBL" id="KB822720">
    <property type="protein sequence ID" value="ETN40471.1"/>
    <property type="molecule type" value="Genomic_DNA"/>
</dbReference>
<dbReference type="Pfam" id="PF08325">
    <property type="entry name" value="WLM"/>
    <property type="match status" value="1"/>
</dbReference>
<dbReference type="GO" id="GO:0006281">
    <property type="term" value="P:DNA repair"/>
    <property type="evidence" value="ECO:0007669"/>
    <property type="project" value="TreeGrafter"/>
</dbReference>
<sequence length="175" mass="19693">MIPDSGVSHPREAAQALSAAARRMKPVMEEFDLSIASLGELDPMYEGRLHGYNETYSGQLRDGTGNIRLALRRQPWYLMLDVMMHELLHNRHGPHDRHFYRFWNSLRDCYSKYHGDEWRGAANSQAGMLANVTGVAGAVFSEIRCSVGDIGIGNGSHRTRGTPREQGRGVQQEPR</sequence>
<dbReference type="InParanoid" id="W2RVE1"/>
<dbReference type="OrthoDB" id="49605at2759"/>
<reference evidence="3 4" key="1">
    <citation type="submission" date="2013-03" db="EMBL/GenBank/DDBJ databases">
        <title>The Genome Sequence of Phialophora europaea CBS 101466.</title>
        <authorList>
            <consortium name="The Broad Institute Genomics Platform"/>
            <person name="Cuomo C."/>
            <person name="de Hoog S."/>
            <person name="Gorbushina A."/>
            <person name="Walker B."/>
            <person name="Young S.K."/>
            <person name="Zeng Q."/>
            <person name="Gargeya S."/>
            <person name="Fitzgerald M."/>
            <person name="Haas B."/>
            <person name="Abouelleil A."/>
            <person name="Allen A.W."/>
            <person name="Alvarado L."/>
            <person name="Arachchi H.M."/>
            <person name="Berlin A.M."/>
            <person name="Chapman S.B."/>
            <person name="Gainer-Dewar J."/>
            <person name="Goldberg J."/>
            <person name="Griggs A."/>
            <person name="Gujja S."/>
            <person name="Hansen M."/>
            <person name="Howarth C."/>
            <person name="Imamovic A."/>
            <person name="Ireland A."/>
            <person name="Larimer J."/>
            <person name="McCowan C."/>
            <person name="Murphy C."/>
            <person name="Pearson M."/>
            <person name="Poon T.W."/>
            <person name="Priest M."/>
            <person name="Roberts A."/>
            <person name="Saif S."/>
            <person name="Shea T."/>
            <person name="Sisk P."/>
            <person name="Sykes S."/>
            <person name="Wortman J."/>
            <person name="Nusbaum C."/>
            <person name="Birren B."/>
        </authorList>
    </citation>
    <scope>NUCLEOTIDE SEQUENCE [LARGE SCALE GENOMIC DNA]</scope>
    <source>
        <strain evidence="3 4">CBS 101466</strain>
    </source>
</reference>
<dbReference type="GeneID" id="19972087"/>
<dbReference type="Proteomes" id="UP000030752">
    <property type="component" value="Unassembled WGS sequence"/>
</dbReference>
<evidence type="ECO:0000313" key="3">
    <source>
        <dbReference type="EMBL" id="ETN40471.1"/>
    </source>
</evidence>
<dbReference type="AlphaFoldDB" id="W2RVE1"/>
<feature type="domain" description="WLM" evidence="2">
    <location>
        <begin position="1"/>
        <end position="175"/>
    </location>
</feature>
<dbReference type="STRING" id="1220924.W2RVE1"/>
<gene>
    <name evidence="3" type="ORF">HMPREF1541_04748</name>
</gene>
<dbReference type="HOGENOM" id="CLU_1532488_0_0_1"/>
<evidence type="ECO:0000256" key="1">
    <source>
        <dbReference type="SAM" id="MobiDB-lite"/>
    </source>
</evidence>
<dbReference type="VEuPathDB" id="FungiDB:HMPREF1541_04748"/>